<dbReference type="PROSITE" id="PS00028">
    <property type="entry name" value="ZINC_FINGER_C2H2_1"/>
    <property type="match status" value="2"/>
</dbReference>
<feature type="compositionally biased region" description="Acidic residues" evidence="1">
    <location>
        <begin position="250"/>
        <end position="281"/>
    </location>
</feature>
<reference evidence="3" key="1">
    <citation type="submission" date="2022-12" db="EMBL/GenBank/DDBJ databases">
        <title>Genome assemblies of Blomia tropicalis.</title>
        <authorList>
            <person name="Cui Y."/>
        </authorList>
    </citation>
    <scope>NUCLEOTIDE SEQUENCE</scope>
    <source>
        <tissue evidence="3">Adult mites</tissue>
    </source>
</reference>
<dbReference type="InterPro" id="IPR036236">
    <property type="entry name" value="Znf_C2H2_sf"/>
</dbReference>
<name>A0A9Q0M5A3_BLOTA</name>
<keyword evidence="4" id="KW-1185">Reference proteome</keyword>
<gene>
    <name evidence="3" type="ORF">RDWZM_005247</name>
</gene>
<evidence type="ECO:0000313" key="4">
    <source>
        <dbReference type="Proteomes" id="UP001142055"/>
    </source>
</evidence>
<dbReference type="AlphaFoldDB" id="A0A9Q0M5A3"/>
<feature type="domain" description="C2H2-type" evidence="2">
    <location>
        <begin position="489"/>
        <end position="510"/>
    </location>
</feature>
<feature type="region of interest" description="Disordered" evidence="1">
    <location>
        <begin position="1"/>
        <end position="40"/>
    </location>
</feature>
<sequence>MPTTSNSGSEATASTNAVNPSRSVTSTTPSTPSASTIFKNPLLSRQTPQYHEWKKKLRLHVEHLTMELHEQLVKRMFAGLKCSADGSTLQQTKHVDMDVVVDMQKNLHGEIDQIVDDLFLPFMLEFKKNSRGSEPPEASKSKNELRTCIKTIMTNLLEPFVNQLNDIFSTVDHADDIVDSFCACDPPDVSKVSSLSKSRKKPIGSKTSKVTIDFDDESSAMLINGKGQQSLTNGNDSIEQIEEQLIDELEEESENDFDEEVFEVDIDDNEDDDDEDEDDECEPKYDPNLNAFNIKCNDEMCDSGLLCSGELKKHLQLFHRIKIPNEYPFIDETTTVILEYHGSLTAARPDELTSPYASIRERFARLISIRLPTKSAKWHYLQSLIKDSDDYVNIRCDIDPWNINEDDDDDDESDQTKVQSAEKPVFCTEDGCGEAMMNIHQLNCHMFSHGIYPHICHICNRMFDQNLYGSSACTHTWEAHRTFSGEFHCYDCDVRFNLHRRWVEHLHIHHMSSTISSTITADDHARIEEQKRYENETFEAFFASINDTFEEKDLLEKCLVS</sequence>
<accession>A0A9Q0M5A3</accession>
<dbReference type="Proteomes" id="UP001142055">
    <property type="component" value="Chromosome 2"/>
</dbReference>
<evidence type="ECO:0000259" key="2">
    <source>
        <dbReference type="PROSITE" id="PS00028"/>
    </source>
</evidence>
<comment type="caution">
    <text evidence="3">The sequence shown here is derived from an EMBL/GenBank/DDBJ whole genome shotgun (WGS) entry which is preliminary data.</text>
</comment>
<dbReference type="SMART" id="SM00355">
    <property type="entry name" value="ZnF_C2H2"/>
    <property type="match status" value="3"/>
</dbReference>
<proteinExistence type="predicted"/>
<organism evidence="3 4">
    <name type="scientific">Blomia tropicalis</name>
    <name type="common">Mite</name>
    <dbReference type="NCBI Taxonomy" id="40697"/>
    <lineage>
        <taxon>Eukaryota</taxon>
        <taxon>Metazoa</taxon>
        <taxon>Ecdysozoa</taxon>
        <taxon>Arthropoda</taxon>
        <taxon>Chelicerata</taxon>
        <taxon>Arachnida</taxon>
        <taxon>Acari</taxon>
        <taxon>Acariformes</taxon>
        <taxon>Sarcoptiformes</taxon>
        <taxon>Astigmata</taxon>
        <taxon>Glycyphagoidea</taxon>
        <taxon>Echimyopodidae</taxon>
        <taxon>Blomia</taxon>
    </lineage>
</organism>
<dbReference type="EMBL" id="JAPWDV010000002">
    <property type="protein sequence ID" value="KAJ6219435.1"/>
    <property type="molecule type" value="Genomic_DNA"/>
</dbReference>
<feature type="region of interest" description="Disordered" evidence="1">
    <location>
        <begin position="250"/>
        <end position="284"/>
    </location>
</feature>
<protein>
    <recommendedName>
        <fullName evidence="2">C2H2-type domain-containing protein</fullName>
    </recommendedName>
</protein>
<feature type="domain" description="C2H2-type" evidence="2">
    <location>
        <begin position="296"/>
        <end position="319"/>
    </location>
</feature>
<feature type="compositionally biased region" description="Low complexity" evidence="1">
    <location>
        <begin position="20"/>
        <end position="36"/>
    </location>
</feature>
<feature type="compositionally biased region" description="Polar residues" evidence="1">
    <location>
        <begin position="1"/>
        <end position="19"/>
    </location>
</feature>
<dbReference type="InterPro" id="IPR013087">
    <property type="entry name" value="Znf_C2H2_type"/>
</dbReference>
<evidence type="ECO:0000256" key="1">
    <source>
        <dbReference type="SAM" id="MobiDB-lite"/>
    </source>
</evidence>
<evidence type="ECO:0000313" key="3">
    <source>
        <dbReference type="EMBL" id="KAJ6219435.1"/>
    </source>
</evidence>
<dbReference type="SUPFAM" id="SSF57667">
    <property type="entry name" value="beta-beta-alpha zinc fingers"/>
    <property type="match status" value="1"/>
</dbReference>
<dbReference type="Gene3D" id="3.30.160.60">
    <property type="entry name" value="Classic Zinc Finger"/>
    <property type="match status" value="1"/>
</dbReference>